<dbReference type="KEGG" id="hiq:CGSHiGG_02035"/>
<dbReference type="AlphaFoldDB" id="A5UFA4"/>
<evidence type="ECO:0000313" key="2">
    <source>
        <dbReference type="Proteomes" id="UP000001990"/>
    </source>
</evidence>
<dbReference type="HOGENOM" id="CLU_2478989_0_0_6"/>
<accession>A5UFA4</accession>
<gene>
    <name evidence="1" type="ordered locus">CGSHiGG_02035</name>
</gene>
<reference evidence="1 2" key="1">
    <citation type="journal article" date="2007" name="Genome Biol.">
        <title>Characterization and modeling of the Haemophilus influenzae core and supragenomes based on the complete genomic sequences of Rd and 12 clinical nontypeable strains.</title>
        <authorList>
            <person name="Hogg J.S."/>
            <person name="Hu F.Z."/>
            <person name="Janto B."/>
            <person name="Boissy R."/>
            <person name="Hayes J."/>
            <person name="Keefe R."/>
            <person name="Post J.C."/>
            <person name="Ehrlich G.D."/>
        </authorList>
    </citation>
    <scope>NUCLEOTIDE SEQUENCE [LARGE SCALE GENOMIC DNA]</scope>
    <source>
        <strain evidence="1 2">PittGG</strain>
    </source>
</reference>
<sequence>MSQHHSTIQLLLEILRFIPKKGQSLLSKYRFLNATATTFTFKYPKFNLKHYLAEQHFGLGNGKKIRLTFLIGKPYGFHLTETPLSTD</sequence>
<proteinExistence type="predicted"/>
<evidence type="ECO:0000313" key="1">
    <source>
        <dbReference type="EMBL" id="ABQ99459.1"/>
    </source>
</evidence>
<name>A5UFA4_HAEIG</name>
<organism evidence="1 2">
    <name type="scientific">Haemophilus influenzae (strain PittGG)</name>
    <dbReference type="NCBI Taxonomy" id="374931"/>
    <lineage>
        <taxon>Bacteria</taxon>
        <taxon>Pseudomonadati</taxon>
        <taxon>Pseudomonadota</taxon>
        <taxon>Gammaproteobacteria</taxon>
        <taxon>Pasteurellales</taxon>
        <taxon>Pasteurellaceae</taxon>
        <taxon>Haemophilus</taxon>
    </lineage>
</organism>
<dbReference type="Proteomes" id="UP000001990">
    <property type="component" value="Chromosome"/>
</dbReference>
<dbReference type="EMBL" id="CP000672">
    <property type="protein sequence ID" value="ABQ99459.1"/>
    <property type="molecule type" value="Genomic_DNA"/>
</dbReference>
<protein>
    <submittedName>
        <fullName evidence="1">Uncharacterized protein</fullName>
    </submittedName>
</protein>